<proteinExistence type="predicted"/>
<name>A0ACB8R511_9AGAM</name>
<dbReference type="Proteomes" id="UP000814033">
    <property type="component" value="Unassembled WGS sequence"/>
</dbReference>
<dbReference type="EMBL" id="MU276340">
    <property type="protein sequence ID" value="KAI0039204.1"/>
    <property type="molecule type" value="Genomic_DNA"/>
</dbReference>
<comment type="caution">
    <text evidence="1">The sequence shown here is derived from an EMBL/GenBank/DDBJ whole genome shotgun (WGS) entry which is preliminary data.</text>
</comment>
<sequence length="286" mass="30862">MSSSCNTTQPSSPYLRNSTSTFSAQTLTFALFDWTHVLSTSTALIDCVSVQRRQLRPNLATSPPSSTRSIRASTHPSSSTTEGASCSQSAIRLATARTATSSTSGPSRAVDDSDVAEYCSGFDSEAQRAHSDAPDERASTAGRHSSPLRRSDGRAGASTSSAVPPASPTHLPRTAGLLNAPPRRHHLTNRPPPQCIPCSSSPRLPQSTPCCLRRPSILHCLVSLPPRHASVPQGEDRCHQDHHEEGHGNEDKMDGHWSAWPKKNWYPERRALASCRAVRLDSEDIA</sequence>
<keyword evidence="2" id="KW-1185">Reference proteome</keyword>
<gene>
    <name evidence="1" type="ORF">FA95DRAFT_1567294</name>
</gene>
<protein>
    <submittedName>
        <fullName evidence="1">Uncharacterized protein</fullName>
    </submittedName>
</protein>
<reference evidence="1" key="1">
    <citation type="submission" date="2021-02" db="EMBL/GenBank/DDBJ databases">
        <authorList>
            <consortium name="DOE Joint Genome Institute"/>
            <person name="Ahrendt S."/>
            <person name="Looney B.P."/>
            <person name="Miyauchi S."/>
            <person name="Morin E."/>
            <person name="Drula E."/>
            <person name="Courty P.E."/>
            <person name="Chicoki N."/>
            <person name="Fauchery L."/>
            <person name="Kohler A."/>
            <person name="Kuo A."/>
            <person name="Labutti K."/>
            <person name="Pangilinan J."/>
            <person name="Lipzen A."/>
            <person name="Riley R."/>
            <person name="Andreopoulos W."/>
            <person name="He G."/>
            <person name="Johnson J."/>
            <person name="Barry K.W."/>
            <person name="Grigoriev I.V."/>
            <person name="Nagy L."/>
            <person name="Hibbett D."/>
            <person name="Henrissat B."/>
            <person name="Matheny P.B."/>
            <person name="Labbe J."/>
            <person name="Martin F."/>
        </authorList>
    </citation>
    <scope>NUCLEOTIDE SEQUENCE</scope>
    <source>
        <strain evidence="1">FP105234-sp</strain>
    </source>
</reference>
<organism evidence="1 2">
    <name type="scientific">Auriscalpium vulgare</name>
    <dbReference type="NCBI Taxonomy" id="40419"/>
    <lineage>
        <taxon>Eukaryota</taxon>
        <taxon>Fungi</taxon>
        <taxon>Dikarya</taxon>
        <taxon>Basidiomycota</taxon>
        <taxon>Agaricomycotina</taxon>
        <taxon>Agaricomycetes</taxon>
        <taxon>Russulales</taxon>
        <taxon>Auriscalpiaceae</taxon>
        <taxon>Auriscalpium</taxon>
    </lineage>
</organism>
<reference evidence="1" key="2">
    <citation type="journal article" date="2022" name="New Phytol.">
        <title>Evolutionary transition to the ectomycorrhizal habit in the genomes of a hyperdiverse lineage of mushroom-forming fungi.</title>
        <authorList>
            <person name="Looney B."/>
            <person name="Miyauchi S."/>
            <person name="Morin E."/>
            <person name="Drula E."/>
            <person name="Courty P.E."/>
            <person name="Kohler A."/>
            <person name="Kuo A."/>
            <person name="LaButti K."/>
            <person name="Pangilinan J."/>
            <person name="Lipzen A."/>
            <person name="Riley R."/>
            <person name="Andreopoulos W."/>
            <person name="He G."/>
            <person name="Johnson J."/>
            <person name="Nolan M."/>
            <person name="Tritt A."/>
            <person name="Barry K.W."/>
            <person name="Grigoriev I.V."/>
            <person name="Nagy L.G."/>
            <person name="Hibbett D."/>
            <person name="Henrissat B."/>
            <person name="Matheny P.B."/>
            <person name="Labbe J."/>
            <person name="Martin F.M."/>
        </authorList>
    </citation>
    <scope>NUCLEOTIDE SEQUENCE</scope>
    <source>
        <strain evidence="1">FP105234-sp</strain>
    </source>
</reference>
<evidence type="ECO:0000313" key="1">
    <source>
        <dbReference type="EMBL" id="KAI0039204.1"/>
    </source>
</evidence>
<evidence type="ECO:0000313" key="2">
    <source>
        <dbReference type="Proteomes" id="UP000814033"/>
    </source>
</evidence>
<accession>A0ACB8R511</accession>